<comment type="caution">
    <text evidence="2">The sequence shown here is derived from an EMBL/GenBank/DDBJ whole genome shotgun (WGS) entry which is preliminary data.</text>
</comment>
<dbReference type="Pfam" id="PF09912">
    <property type="entry name" value="DUF2141"/>
    <property type="match status" value="1"/>
</dbReference>
<evidence type="ECO:0008006" key="4">
    <source>
        <dbReference type="Google" id="ProtNLM"/>
    </source>
</evidence>
<feature type="signal peptide" evidence="1">
    <location>
        <begin position="1"/>
        <end position="16"/>
    </location>
</feature>
<dbReference type="EMBL" id="CAKLPZ010000001">
    <property type="protein sequence ID" value="CAH0998689.1"/>
    <property type="molecule type" value="Genomic_DNA"/>
</dbReference>
<accession>A0ABN8F3R2</accession>
<feature type="chain" id="PRO_5046453081" description="DUF2141 domain-containing protein" evidence="1">
    <location>
        <begin position="17"/>
        <end position="141"/>
    </location>
</feature>
<dbReference type="InterPro" id="IPR018673">
    <property type="entry name" value="DUF2141"/>
</dbReference>
<reference evidence="2" key="1">
    <citation type="submission" date="2021-12" db="EMBL/GenBank/DDBJ databases">
        <authorList>
            <person name="Rodrigo-Torres L."/>
            <person name="Arahal R. D."/>
            <person name="Lucena T."/>
        </authorList>
    </citation>
    <scope>NUCLEOTIDE SEQUENCE</scope>
    <source>
        <strain evidence="2">CECT 8419</strain>
    </source>
</reference>
<sequence length="141" mass="15476">MYHLISLIALIGLASAAPQRISVEVVSSTAGGKVYVAAYASQAGFQNEDFIANASASLDAAADRTELALRVPERGRYVIAAFQDMNGNGELDRNFLGVPTEPYGFAKLPPSKWRSPSFTEVATDLDDSDHFRIEMRRWSEY</sequence>
<keyword evidence="3" id="KW-1185">Reference proteome</keyword>
<dbReference type="Proteomes" id="UP000837803">
    <property type="component" value="Unassembled WGS sequence"/>
</dbReference>
<protein>
    <recommendedName>
        <fullName evidence="4">DUF2141 domain-containing protein</fullName>
    </recommendedName>
</protein>
<proteinExistence type="predicted"/>
<organism evidence="2 3">
    <name type="scientific">Neolewinella maritima</name>
    <dbReference type="NCBI Taxonomy" id="1383882"/>
    <lineage>
        <taxon>Bacteria</taxon>
        <taxon>Pseudomonadati</taxon>
        <taxon>Bacteroidota</taxon>
        <taxon>Saprospiria</taxon>
        <taxon>Saprospirales</taxon>
        <taxon>Lewinellaceae</taxon>
        <taxon>Neolewinella</taxon>
    </lineage>
</organism>
<dbReference type="RefSeq" id="WP_238748943.1">
    <property type="nucleotide sequence ID" value="NZ_CAKLPZ010000001.1"/>
</dbReference>
<evidence type="ECO:0000313" key="3">
    <source>
        <dbReference type="Proteomes" id="UP000837803"/>
    </source>
</evidence>
<gene>
    <name evidence="2" type="ORF">LEM8419_00035</name>
</gene>
<name>A0ABN8F3R2_9BACT</name>
<keyword evidence="1" id="KW-0732">Signal</keyword>
<evidence type="ECO:0000313" key="2">
    <source>
        <dbReference type="EMBL" id="CAH0998689.1"/>
    </source>
</evidence>
<evidence type="ECO:0000256" key="1">
    <source>
        <dbReference type="SAM" id="SignalP"/>
    </source>
</evidence>